<protein>
    <submittedName>
        <fullName evidence="2">Uncharacterized protein</fullName>
    </submittedName>
</protein>
<dbReference type="EMBL" id="BDGG01000004">
    <property type="protein sequence ID" value="GAU98702.1"/>
    <property type="molecule type" value="Genomic_DNA"/>
</dbReference>
<keyword evidence="3" id="KW-1185">Reference proteome</keyword>
<sequence>MVSGMRSFLILNLYSDVQLRIFNRPALACVKLLFLTVVLYCDCHTTLGPVRPSRKTRFTEYPPLSVDDLDQAPKLSSNLTFILPYLKDSPTKTTSMLNDMDSTIPNRAGRVNGFDLADARYQEYAENQGASRKPFIVFRPKKILSSQKTQNLTLEEPSHPDNHVEVQPELAH</sequence>
<reference evidence="2 3" key="1">
    <citation type="journal article" date="2016" name="Nat. Commun.">
        <title>Extremotolerant tardigrade genome and improved radiotolerance of human cultured cells by tardigrade-unique protein.</title>
        <authorList>
            <person name="Hashimoto T."/>
            <person name="Horikawa D.D."/>
            <person name="Saito Y."/>
            <person name="Kuwahara H."/>
            <person name="Kozuka-Hata H."/>
            <person name="Shin-I T."/>
            <person name="Minakuchi Y."/>
            <person name="Ohishi K."/>
            <person name="Motoyama A."/>
            <person name="Aizu T."/>
            <person name="Enomoto A."/>
            <person name="Kondo K."/>
            <person name="Tanaka S."/>
            <person name="Hara Y."/>
            <person name="Koshikawa S."/>
            <person name="Sagara H."/>
            <person name="Miura T."/>
            <person name="Yokobori S."/>
            <person name="Miyagawa K."/>
            <person name="Suzuki Y."/>
            <person name="Kubo T."/>
            <person name="Oyama M."/>
            <person name="Kohara Y."/>
            <person name="Fujiyama A."/>
            <person name="Arakawa K."/>
            <person name="Katayama T."/>
            <person name="Toyoda A."/>
            <person name="Kunieda T."/>
        </authorList>
    </citation>
    <scope>NUCLEOTIDE SEQUENCE [LARGE SCALE GENOMIC DNA]</scope>
    <source>
        <strain evidence="2 3">YOKOZUNA-1</strain>
    </source>
</reference>
<dbReference type="Proteomes" id="UP000186922">
    <property type="component" value="Unassembled WGS sequence"/>
</dbReference>
<proteinExistence type="predicted"/>
<feature type="region of interest" description="Disordered" evidence="1">
    <location>
        <begin position="149"/>
        <end position="172"/>
    </location>
</feature>
<organism evidence="2 3">
    <name type="scientific">Ramazzottius varieornatus</name>
    <name type="common">Water bear</name>
    <name type="synonym">Tardigrade</name>
    <dbReference type="NCBI Taxonomy" id="947166"/>
    <lineage>
        <taxon>Eukaryota</taxon>
        <taxon>Metazoa</taxon>
        <taxon>Ecdysozoa</taxon>
        <taxon>Tardigrada</taxon>
        <taxon>Eutardigrada</taxon>
        <taxon>Parachela</taxon>
        <taxon>Hypsibioidea</taxon>
        <taxon>Ramazzottiidae</taxon>
        <taxon>Ramazzottius</taxon>
    </lineage>
</organism>
<gene>
    <name evidence="2" type="primary">RvY_09815</name>
    <name evidence="2" type="synonym">RvY_09815.2</name>
    <name evidence="2" type="ORF">RvY_09815-2</name>
</gene>
<feature type="compositionally biased region" description="Basic and acidic residues" evidence="1">
    <location>
        <begin position="156"/>
        <end position="172"/>
    </location>
</feature>
<accession>A0A1D1VF36</accession>
<name>A0A1D1VF36_RAMVA</name>
<evidence type="ECO:0000256" key="1">
    <source>
        <dbReference type="SAM" id="MobiDB-lite"/>
    </source>
</evidence>
<evidence type="ECO:0000313" key="2">
    <source>
        <dbReference type="EMBL" id="GAU98702.1"/>
    </source>
</evidence>
<comment type="caution">
    <text evidence="2">The sequence shown here is derived from an EMBL/GenBank/DDBJ whole genome shotgun (WGS) entry which is preliminary data.</text>
</comment>
<dbReference type="AlphaFoldDB" id="A0A1D1VF36"/>
<evidence type="ECO:0000313" key="3">
    <source>
        <dbReference type="Proteomes" id="UP000186922"/>
    </source>
</evidence>